<keyword evidence="3" id="KW-1185">Reference proteome</keyword>
<sequence>MTSGRFRSPRPDELGRLGPEARRLYDALTSGPRATGEQPFPLTDADGALHGPFGLMLLQPGVGGPLQELGAAIRYQGELTAREREIAILAVAAATGSGFEAWAHARVAAAIGMDAAEIAAVADGTFAGADERERLCHDLARRLVHERTLDDAGFEQASAALGRADLLELVVLVGYYATLALMMDVFDVGLPDESPVADE</sequence>
<gene>
    <name evidence="2" type="ORF">GCM10009788_09120</name>
</gene>
<feature type="domain" description="Carboxymuconolactone decarboxylase-like" evidence="1">
    <location>
        <begin position="66"/>
        <end position="123"/>
    </location>
</feature>
<dbReference type="Gene3D" id="1.20.1290.10">
    <property type="entry name" value="AhpD-like"/>
    <property type="match status" value="1"/>
</dbReference>
<name>A0ABN1ZY94_9ACTN</name>
<dbReference type="EMBL" id="BAAAOR010000007">
    <property type="protein sequence ID" value="GAA1507333.1"/>
    <property type="molecule type" value="Genomic_DNA"/>
</dbReference>
<protein>
    <recommendedName>
        <fullName evidence="1">Carboxymuconolactone decarboxylase-like domain-containing protein</fullName>
    </recommendedName>
</protein>
<dbReference type="InterPro" id="IPR003779">
    <property type="entry name" value="CMD-like"/>
</dbReference>
<evidence type="ECO:0000313" key="3">
    <source>
        <dbReference type="Proteomes" id="UP001500842"/>
    </source>
</evidence>
<evidence type="ECO:0000259" key="1">
    <source>
        <dbReference type="Pfam" id="PF02627"/>
    </source>
</evidence>
<organism evidence="2 3">
    <name type="scientific">Nocardioides humi</name>
    <dbReference type="NCBI Taxonomy" id="449461"/>
    <lineage>
        <taxon>Bacteria</taxon>
        <taxon>Bacillati</taxon>
        <taxon>Actinomycetota</taxon>
        <taxon>Actinomycetes</taxon>
        <taxon>Propionibacteriales</taxon>
        <taxon>Nocardioidaceae</taxon>
        <taxon>Nocardioides</taxon>
    </lineage>
</organism>
<reference evidence="2 3" key="1">
    <citation type="journal article" date="2019" name="Int. J. Syst. Evol. Microbiol.">
        <title>The Global Catalogue of Microorganisms (GCM) 10K type strain sequencing project: providing services to taxonomists for standard genome sequencing and annotation.</title>
        <authorList>
            <consortium name="The Broad Institute Genomics Platform"/>
            <consortium name="The Broad Institute Genome Sequencing Center for Infectious Disease"/>
            <person name="Wu L."/>
            <person name="Ma J."/>
        </authorList>
    </citation>
    <scope>NUCLEOTIDE SEQUENCE [LARGE SCALE GENOMIC DNA]</scope>
    <source>
        <strain evidence="2 3">JCM 14942</strain>
    </source>
</reference>
<accession>A0ABN1ZY94</accession>
<dbReference type="PANTHER" id="PTHR34846:SF11">
    <property type="entry name" value="4-CARBOXYMUCONOLACTONE DECARBOXYLASE FAMILY PROTEIN (AFU_ORTHOLOGUE AFUA_6G11590)"/>
    <property type="match status" value="1"/>
</dbReference>
<dbReference type="SUPFAM" id="SSF69118">
    <property type="entry name" value="AhpD-like"/>
    <property type="match status" value="1"/>
</dbReference>
<comment type="caution">
    <text evidence="2">The sequence shown here is derived from an EMBL/GenBank/DDBJ whole genome shotgun (WGS) entry which is preliminary data.</text>
</comment>
<proteinExistence type="predicted"/>
<dbReference type="Pfam" id="PF02627">
    <property type="entry name" value="CMD"/>
    <property type="match status" value="1"/>
</dbReference>
<dbReference type="InterPro" id="IPR029032">
    <property type="entry name" value="AhpD-like"/>
</dbReference>
<dbReference type="PANTHER" id="PTHR34846">
    <property type="entry name" value="4-CARBOXYMUCONOLACTONE DECARBOXYLASE FAMILY PROTEIN (AFU_ORTHOLOGUE AFUA_6G11590)"/>
    <property type="match status" value="1"/>
</dbReference>
<evidence type="ECO:0000313" key="2">
    <source>
        <dbReference type="EMBL" id="GAA1507333.1"/>
    </source>
</evidence>
<dbReference type="Proteomes" id="UP001500842">
    <property type="component" value="Unassembled WGS sequence"/>
</dbReference>